<evidence type="ECO:0000256" key="10">
    <source>
        <dbReference type="ARBA" id="ARBA00049339"/>
    </source>
</evidence>
<feature type="domain" description="DALR anticodon binding" evidence="13">
    <location>
        <begin position="451"/>
        <end position="565"/>
    </location>
</feature>
<dbReference type="EC" id="6.1.1.19" evidence="11"/>
<comment type="caution">
    <text evidence="11">Lacks conserved residue(s) required for the propagation of feature annotation.</text>
</comment>
<dbReference type="NCBIfam" id="TIGR00456">
    <property type="entry name" value="argS"/>
    <property type="match status" value="1"/>
</dbReference>
<evidence type="ECO:0000256" key="4">
    <source>
        <dbReference type="ARBA" id="ARBA00022490"/>
    </source>
</evidence>
<proteinExistence type="inferred from homology"/>
<dbReference type="PANTHER" id="PTHR11956">
    <property type="entry name" value="ARGINYL-TRNA SYNTHETASE"/>
    <property type="match status" value="1"/>
</dbReference>
<evidence type="ECO:0000259" key="14">
    <source>
        <dbReference type="SMART" id="SM01016"/>
    </source>
</evidence>
<evidence type="ECO:0000313" key="16">
    <source>
        <dbReference type="Proteomes" id="UP000178117"/>
    </source>
</evidence>
<evidence type="ECO:0000256" key="6">
    <source>
        <dbReference type="ARBA" id="ARBA00022741"/>
    </source>
</evidence>
<evidence type="ECO:0000256" key="12">
    <source>
        <dbReference type="RuleBase" id="RU363038"/>
    </source>
</evidence>
<evidence type="ECO:0000256" key="9">
    <source>
        <dbReference type="ARBA" id="ARBA00023146"/>
    </source>
</evidence>
<dbReference type="EMBL" id="MGJZ01000004">
    <property type="protein sequence ID" value="OGN17793.1"/>
    <property type="molecule type" value="Genomic_DNA"/>
</dbReference>
<dbReference type="HAMAP" id="MF_00123">
    <property type="entry name" value="Arg_tRNA_synth"/>
    <property type="match status" value="1"/>
</dbReference>
<dbReference type="InterPro" id="IPR001278">
    <property type="entry name" value="Arg-tRNA-ligase"/>
</dbReference>
<dbReference type="Pfam" id="PF03485">
    <property type="entry name" value="Arg_tRNA_synt_N"/>
    <property type="match status" value="1"/>
</dbReference>
<dbReference type="Gene3D" id="3.40.50.620">
    <property type="entry name" value="HUPs"/>
    <property type="match status" value="1"/>
</dbReference>
<dbReference type="CDD" id="cd00671">
    <property type="entry name" value="ArgRS_core"/>
    <property type="match status" value="1"/>
</dbReference>
<dbReference type="GO" id="GO:0006420">
    <property type="term" value="P:arginyl-tRNA aminoacylation"/>
    <property type="evidence" value="ECO:0007669"/>
    <property type="project" value="UniProtKB-UniRule"/>
</dbReference>
<dbReference type="STRING" id="1802685.A3C88_00730"/>
<keyword evidence="6 11" id="KW-0547">Nucleotide-binding</keyword>
<dbReference type="Proteomes" id="UP000178117">
    <property type="component" value="Unassembled WGS sequence"/>
</dbReference>
<dbReference type="Pfam" id="PF05746">
    <property type="entry name" value="DALR_1"/>
    <property type="match status" value="1"/>
</dbReference>
<evidence type="ECO:0000256" key="3">
    <source>
        <dbReference type="ARBA" id="ARBA00011245"/>
    </source>
</evidence>
<dbReference type="AlphaFoldDB" id="A0A1F8FXA7"/>
<feature type="domain" description="Arginyl tRNA synthetase N-terminal" evidence="14">
    <location>
        <begin position="3"/>
        <end position="84"/>
    </location>
</feature>
<dbReference type="Pfam" id="PF00750">
    <property type="entry name" value="tRNA-synt_1d"/>
    <property type="match status" value="1"/>
</dbReference>
<dbReference type="GO" id="GO:0005737">
    <property type="term" value="C:cytoplasm"/>
    <property type="evidence" value="ECO:0007669"/>
    <property type="project" value="UniProtKB-SubCell"/>
</dbReference>
<dbReference type="GO" id="GO:0005524">
    <property type="term" value="F:ATP binding"/>
    <property type="evidence" value="ECO:0007669"/>
    <property type="project" value="UniProtKB-UniRule"/>
</dbReference>
<organism evidence="15 16">
    <name type="scientific">Candidatus Yanofskybacteria bacterium RIFCSPHIGHO2_02_FULL_50_12</name>
    <dbReference type="NCBI Taxonomy" id="1802685"/>
    <lineage>
        <taxon>Bacteria</taxon>
        <taxon>Candidatus Yanofskyibacteriota</taxon>
    </lineage>
</organism>
<keyword evidence="7 11" id="KW-0067">ATP-binding</keyword>
<comment type="subunit">
    <text evidence="3 11">Monomer.</text>
</comment>
<keyword evidence="5 11" id="KW-0436">Ligase</keyword>
<dbReference type="PANTHER" id="PTHR11956:SF5">
    <property type="entry name" value="ARGININE--TRNA LIGASE, CYTOPLASMIC"/>
    <property type="match status" value="1"/>
</dbReference>
<dbReference type="InterPro" id="IPR036695">
    <property type="entry name" value="Arg-tRNA-synth_N_sf"/>
</dbReference>
<evidence type="ECO:0000256" key="2">
    <source>
        <dbReference type="ARBA" id="ARBA00005594"/>
    </source>
</evidence>
<dbReference type="FunFam" id="3.40.50.620:FF:000116">
    <property type="entry name" value="Arginine--tRNA ligase"/>
    <property type="match status" value="1"/>
</dbReference>
<evidence type="ECO:0000256" key="1">
    <source>
        <dbReference type="ARBA" id="ARBA00004496"/>
    </source>
</evidence>
<dbReference type="InterPro" id="IPR005148">
    <property type="entry name" value="Arg-tRNA-synth_N"/>
</dbReference>
<evidence type="ECO:0000256" key="7">
    <source>
        <dbReference type="ARBA" id="ARBA00022840"/>
    </source>
</evidence>
<comment type="similarity">
    <text evidence="2 11 12">Belongs to the class-I aminoacyl-tRNA synthetase family.</text>
</comment>
<accession>A0A1F8FXA7</accession>
<dbReference type="InterPro" id="IPR014729">
    <property type="entry name" value="Rossmann-like_a/b/a_fold"/>
</dbReference>
<comment type="subcellular location">
    <subcellularLocation>
        <location evidence="1 11">Cytoplasm</location>
    </subcellularLocation>
</comment>
<dbReference type="Gene3D" id="1.10.730.10">
    <property type="entry name" value="Isoleucyl-tRNA Synthetase, Domain 1"/>
    <property type="match status" value="1"/>
</dbReference>
<dbReference type="SUPFAM" id="SSF47323">
    <property type="entry name" value="Anticodon-binding domain of a subclass of class I aminoacyl-tRNA synthetases"/>
    <property type="match status" value="1"/>
</dbReference>
<comment type="caution">
    <text evidence="15">The sequence shown here is derived from an EMBL/GenBank/DDBJ whole genome shotgun (WGS) entry which is preliminary data.</text>
</comment>
<name>A0A1F8FXA7_9BACT</name>
<keyword evidence="8 11" id="KW-0648">Protein biosynthesis</keyword>
<dbReference type="InterPro" id="IPR009080">
    <property type="entry name" value="tRNAsynth_Ia_anticodon-bd"/>
</dbReference>
<dbReference type="InterPro" id="IPR008909">
    <property type="entry name" value="DALR_anticod-bd"/>
</dbReference>
<dbReference type="InterPro" id="IPR035684">
    <property type="entry name" value="ArgRS_core"/>
</dbReference>
<dbReference type="PRINTS" id="PR01038">
    <property type="entry name" value="TRNASYNTHARG"/>
</dbReference>
<keyword evidence="9 11" id="KW-0030">Aminoacyl-tRNA synthetase</keyword>
<sequence>MKQTIKKLLRDYIADLVGDVSFEILTPPDPSLGDYATNVAFVIAKKEGKKPAETATELKDALESTLGEMATMQVSSNGFLNFFLKPEFLQKRLLEIKSEAQYGRGGEGAGKKVIIEYPSCNVAKPMHIGHLRSTIIGDALANVYETLGYDVIRWNYFGDWGTQFGKLIASYKRWLDKEAFENDPVGEMLRLYVKFHAEAASNPELEKEGQAEFKKLEEGDNENRKIWSELREESLKDFDRIFKRLGTRAFDQTKGESDYESELKPIIAYLQEKGFARESEGALIIDLAAHGLPPALLRKSDGATLYMTRDLASLGDRIKTYQPEKILYVVANQQALHFEQLFAAARDLKLGDAGLVHVKFGMVLGEDGKKLATREGKVVAAEEVIDKIVALARKKVIQKNPDLSSDEADKIANSVGLGGLKYNDLKQHPHSDIVFDWDAMLDLSGNSGPYIQYTYARLANILAKAGAYSDGDVSMLVEPSERALMKKLLDFPDAIGESAKLYTLNGLALYLYELAHAANQFYEQVRVLEDDNNDRKNARLTVIATVASTLKQGLKLLGIEALERI</sequence>
<dbReference type="SMART" id="SM00836">
    <property type="entry name" value="DALR_1"/>
    <property type="match status" value="1"/>
</dbReference>
<evidence type="ECO:0000313" key="15">
    <source>
        <dbReference type="EMBL" id="OGN17793.1"/>
    </source>
</evidence>
<evidence type="ECO:0000256" key="8">
    <source>
        <dbReference type="ARBA" id="ARBA00022917"/>
    </source>
</evidence>
<dbReference type="CDD" id="cd07956">
    <property type="entry name" value="Anticodon_Ia_Arg"/>
    <property type="match status" value="1"/>
</dbReference>
<evidence type="ECO:0000256" key="5">
    <source>
        <dbReference type="ARBA" id="ARBA00022598"/>
    </source>
</evidence>
<keyword evidence="4 11" id="KW-0963">Cytoplasm</keyword>
<dbReference type="Gene3D" id="3.30.1360.70">
    <property type="entry name" value="Arginyl tRNA synthetase N-terminal domain"/>
    <property type="match status" value="1"/>
</dbReference>
<reference evidence="15 16" key="1">
    <citation type="journal article" date="2016" name="Nat. Commun.">
        <title>Thousands of microbial genomes shed light on interconnected biogeochemical processes in an aquifer system.</title>
        <authorList>
            <person name="Anantharaman K."/>
            <person name="Brown C.T."/>
            <person name="Hug L.A."/>
            <person name="Sharon I."/>
            <person name="Castelle C.J."/>
            <person name="Probst A.J."/>
            <person name="Thomas B.C."/>
            <person name="Singh A."/>
            <person name="Wilkins M.J."/>
            <person name="Karaoz U."/>
            <person name="Brodie E.L."/>
            <person name="Williams K.H."/>
            <person name="Hubbard S.S."/>
            <person name="Banfield J.F."/>
        </authorList>
    </citation>
    <scope>NUCLEOTIDE SEQUENCE [LARGE SCALE GENOMIC DNA]</scope>
</reference>
<comment type="catalytic activity">
    <reaction evidence="10 11">
        <text>tRNA(Arg) + L-arginine + ATP = L-arginyl-tRNA(Arg) + AMP + diphosphate</text>
        <dbReference type="Rhea" id="RHEA:20301"/>
        <dbReference type="Rhea" id="RHEA-COMP:9658"/>
        <dbReference type="Rhea" id="RHEA-COMP:9673"/>
        <dbReference type="ChEBI" id="CHEBI:30616"/>
        <dbReference type="ChEBI" id="CHEBI:32682"/>
        <dbReference type="ChEBI" id="CHEBI:33019"/>
        <dbReference type="ChEBI" id="CHEBI:78442"/>
        <dbReference type="ChEBI" id="CHEBI:78513"/>
        <dbReference type="ChEBI" id="CHEBI:456215"/>
        <dbReference type="EC" id="6.1.1.19"/>
    </reaction>
</comment>
<evidence type="ECO:0000259" key="13">
    <source>
        <dbReference type="SMART" id="SM00836"/>
    </source>
</evidence>
<gene>
    <name evidence="11" type="primary">argS</name>
    <name evidence="15" type="ORF">A3C88_00730</name>
</gene>
<evidence type="ECO:0000256" key="11">
    <source>
        <dbReference type="HAMAP-Rule" id="MF_00123"/>
    </source>
</evidence>
<protein>
    <recommendedName>
        <fullName evidence="11">Arginine--tRNA ligase</fullName>
        <ecNumber evidence="11">6.1.1.19</ecNumber>
    </recommendedName>
    <alternativeName>
        <fullName evidence="11">Arginyl-tRNA synthetase</fullName>
        <shortName evidence="11">ArgRS</shortName>
    </alternativeName>
</protein>
<dbReference type="SUPFAM" id="SSF52374">
    <property type="entry name" value="Nucleotidylyl transferase"/>
    <property type="match status" value="1"/>
</dbReference>
<dbReference type="SMART" id="SM01016">
    <property type="entry name" value="Arg_tRNA_synt_N"/>
    <property type="match status" value="1"/>
</dbReference>
<dbReference type="FunFam" id="1.10.730.10:FF:000006">
    <property type="entry name" value="Arginyl-tRNA synthetase 2, mitochondrial"/>
    <property type="match status" value="1"/>
</dbReference>
<dbReference type="GO" id="GO:0004814">
    <property type="term" value="F:arginine-tRNA ligase activity"/>
    <property type="evidence" value="ECO:0007669"/>
    <property type="project" value="UniProtKB-UniRule"/>
</dbReference>
<dbReference type="SUPFAM" id="SSF55190">
    <property type="entry name" value="Arginyl-tRNA synthetase (ArgRS), N-terminal 'additional' domain"/>
    <property type="match status" value="1"/>
</dbReference>